<name>A0A1F4XTP2_9BACT</name>
<evidence type="ECO:0000259" key="8">
    <source>
        <dbReference type="Pfam" id="PF13240"/>
    </source>
</evidence>
<evidence type="ECO:0008006" key="11">
    <source>
        <dbReference type="Google" id="ProtNLM"/>
    </source>
</evidence>
<dbReference type="InterPro" id="IPR026870">
    <property type="entry name" value="Zinc_ribbon_dom"/>
</dbReference>
<comment type="subcellular location">
    <subcellularLocation>
        <location evidence="1">Cell membrane</location>
        <topology evidence="1">Multi-pass membrane protein</topology>
    </subcellularLocation>
</comment>
<gene>
    <name evidence="9" type="ORF">A3F55_01175</name>
</gene>
<evidence type="ECO:0000313" key="10">
    <source>
        <dbReference type="Proteomes" id="UP000178091"/>
    </source>
</evidence>
<dbReference type="SUPFAM" id="SSF54523">
    <property type="entry name" value="Pili subunits"/>
    <property type="match status" value="1"/>
</dbReference>
<dbReference type="PANTHER" id="PTHR36115">
    <property type="entry name" value="PROLINE-RICH ANTIGEN HOMOLOG-RELATED"/>
    <property type="match status" value="1"/>
</dbReference>
<reference evidence="9 10" key="1">
    <citation type="journal article" date="2016" name="Nat. Commun.">
        <title>Thousands of microbial genomes shed light on interconnected biogeochemical processes in an aquifer system.</title>
        <authorList>
            <person name="Anantharaman K."/>
            <person name="Brown C.T."/>
            <person name="Hug L.A."/>
            <person name="Sharon I."/>
            <person name="Castelle C.J."/>
            <person name="Probst A.J."/>
            <person name="Thomas B.C."/>
            <person name="Singh A."/>
            <person name="Wilkins M.J."/>
            <person name="Karaoz U."/>
            <person name="Brodie E.L."/>
            <person name="Williams K.H."/>
            <person name="Hubbard S.S."/>
            <person name="Banfield J.F."/>
        </authorList>
    </citation>
    <scope>NUCLEOTIDE SEQUENCE [LARGE SCALE GENOMIC DNA]</scope>
</reference>
<comment type="caution">
    <text evidence="9">The sequence shown here is derived from an EMBL/GenBank/DDBJ whole genome shotgun (WGS) entry which is preliminary data.</text>
</comment>
<protein>
    <recommendedName>
        <fullName evidence="11">RDD domain-containing protein</fullName>
    </recommendedName>
</protein>
<dbReference type="PANTHER" id="PTHR36115:SF4">
    <property type="entry name" value="MEMBRANE PROTEIN"/>
    <property type="match status" value="1"/>
</dbReference>
<evidence type="ECO:0000256" key="5">
    <source>
        <dbReference type="ARBA" id="ARBA00023136"/>
    </source>
</evidence>
<feature type="domain" description="Zinc-ribbon" evidence="8">
    <location>
        <begin position="2"/>
        <end position="24"/>
    </location>
</feature>
<evidence type="ECO:0000313" key="9">
    <source>
        <dbReference type="EMBL" id="OGC84984.1"/>
    </source>
</evidence>
<keyword evidence="2" id="KW-1003">Cell membrane</keyword>
<dbReference type="Pfam" id="PF13240">
    <property type="entry name" value="Zn_Ribbon_1"/>
    <property type="match status" value="1"/>
</dbReference>
<evidence type="ECO:0000256" key="1">
    <source>
        <dbReference type="ARBA" id="ARBA00004651"/>
    </source>
</evidence>
<keyword evidence="3 6" id="KW-0812">Transmembrane</keyword>
<evidence type="ECO:0000256" key="4">
    <source>
        <dbReference type="ARBA" id="ARBA00022989"/>
    </source>
</evidence>
<feature type="transmembrane region" description="Helical" evidence="6">
    <location>
        <begin position="70"/>
        <end position="90"/>
    </location>
</feature>
<dbReference type="InterPro" id="IPR010432">
    <property type="entry name" value="RDD"/>
</dbReference>
<dbReference type="Gene3D" id="3.30.700.10">
    <property type="entry name" value="Glycoprotein, Type 4 Pilin"/>
    <property type="match status" value="1"/>
</dbReference>
<accession>A0A1F4XTP2</accession>
<keyword evidence="4 6" id="KW-1133">Transmembrane helix</keyword>
<feature type="domain" description="RDD" evidence="7">
    <location>
        <begin position="31"/>
        <end position="191"/>
    </location>
</feature>
<sequence length="306" mass="33533">MFCQKCGNQIPEGAQFCTACGAPVQSQKHTAATWHRLGNFLLDVVGAIVFTWIVTFLLFILLAATSVTDSFFVIPLMLLLYSGTLYYIFFESIWQRTPGKWATGTKVVKLDGTKPGFWRIVGRSFSRLIPFEALSFLFGHYPYGWHDRISKTMVVPATHTVEEAASINPKDKGQNSVALIIFGLIIAALILIAIIGILSGIVLASLNSAREGAQEAHVRAQLSSLRLDAEMYAISTESYEGFCDAGNSLLISSKLDSSFEYECNDSAEEWAVLAAPTRGSRWCADSSGELREVNGALYGATQCPIY</sequence>
<dbReference type="Proteomes" id="UP000178091">
    <property type="component" value="Unassembled WGS sequence"/>
</dbReference>
<dbReference type="Pfam" id="PF06271">
    <property type="entry name" value="RDD"/>
    <property type="match status" value="1"/>
</dbReference>
<proteinExistence type="predicted"/>
<feature type="transmembrane region" description="Helical" evidence="6">
    <location>
        <begin position="40"/>
        <end position="64"/>
    </location>
</feature>
<evidence type="ECO:0000259" key="7">
    <source>
        <dbReference type="Pfam" id="PF06271"/>
    </source>
</evidence>
<dbReference type="InterPro" id="IPR045584">
    <property type="entry name" value="Pilin-like"/>
</dbReference>
<evidence type="ECO:0000256" key="3">
    <source>
        <dbReference type="ARBA" id="ARBA00022692"/>
    </source>
</evidence>
<evidence type="ECO:0000256" key="6">
    <source>
        <dbReference type="SAM" id="Phobius"/>
    </source>
</evidence>
<evidence type="ECO:0000256" key="2">
    <source>
        <dbReference type="ARBA" id="ARBA00022475"/>
    </source>
</evidence>
<feature type="transmembrane region" description="Helical" evidence="6">
    <location>
        <begin position="177"/>
        <end position="204"/>
    </location>
</feature>
<dbReference type="EMBL" id="MEWW01000006">
    <property type="protein sequence ID" value="OGC84984.1"/>
    <property type="molecule type" value="Genomic_DNA"/>
</dbReference>
<organism evidence="9 10">
    <name type="scientific">Candidatus Adlerbacteria bacterium RIFCSPHIGHO2_12_FULL_53_18</name>
    <dbReference type="NCBI Taxonomy" id="1797242"/>
    <lineage>
        <taxon>Bacteria</taxon>
        <taxon>Candidatus Adleribacteriota</taxon>
    </lineage>
</organism>
<dbReference type="InterPro" id="IPR051791">
    <property type="entry name" value="Pra-immunoreactive"/>
</dbReference>
<dbReference type="AlphaFoldDB" id="A0A1F4XTP2"/>
<keyword evidence="5 6" id="KW-0472">Membrane</keyword>
<dbReference type="GO" id="GO:0005886">
    <property type="term" value="C:plasma membrane"/>
    <property type="evidence" value="ECO:0007669"/>
    <property type="project" value="UniProtKB-SubCell"/>
</dbReference>